<comment type="catalytic activity">
    <reaction evidence="6">
        <text>[phosphatase 2A protein]-C-terminal L-leucine methyl ester + H2O = [phosphatase 2A protein]-C-terminal L-leucine + methanol + H(+)</text>
        <dbReference type="Rhea" id="RHEA:48548"/>
        <dbReference type="Rhea" id="RHEA-COMP:12134"/>
        <dbReference type="Rhea" id="RHEA-COMP:12135"/>
        <dbReference type="ChEBI" id="CHEBI:15377"/>
        <dbReference type="ChEBI" id="CHEBI:15378"/>
        <dbReference type="ChEBI" id="CHEBI:17790"/>
        <dbReference type="ChEBI" id="CHEBI:90516"/>
        <dbReference type="ChEBI" id="CHEBI:90517"/>
        <dbReference type="EC" id="3.1.1.89"/>
    </reaction>
</comment>
<evidence type="ECO:0000256" key="5">
    <source>
        <dbReference type="ARBA" id="ARBA00022801"/>
    </source>
</evidence>
<feature type="domain" description="AB hydrolase-1" evidence="7">
    <location>
        <begin position="301"/>
        <end position="551"/>
    </location>
</feature>
<dbReference type="SUPFAM" id="SSF53474">
    <property type="entry name" value="alpha/beta-Hydrolases"/>
    <property type="match status" value="1"/>
</dbReference>
<dbReference type="InterPro" id="IPR000073">
    <property type="entry name" value="AB_hydrolase_1"/>
</dbReference>
<proteinExistence type="inferred from homology"/>
<dbReference type="Proteomes" id="UP000186601">
    <property type="component" value="Unassembled WGS sequence"/>
</dbReference>
<accession>A0A2R6PBY5</accession>
<dbReference type="STRING" id="98765.A0A2R6PBY5"/>
<dbReference type="EC" id="3.1.1.89" evidence="2"/>
<dbReference type="Gene3D" id="3.40.50.1820">
    <property type="entry name" value="alpha/beta hydrolase"/>
    <property type="match status" value="1"/>
</dbReference>
<dbReference type="AlphaFoldDB" id="A0A2R6PBY5"/>
<evidence type="ECO:0000256" key="4">
    <source>
        <dbReference type="ARBA" id="ARBA00022487"/>
    </source>
</evidence>
<evidence type="ECO:0000313" key="9">
    <source>
        <dbReference type="Proteomes" id="UP000186601"/>
    </source>
</evidence>
<dbReference type="OrthoDB" id="194865at2759"/>
<dbReference type="PANTHER" id="PTHR14189">
    <property type="entry name" value="PROTEIN PHOSPHATASE METHYLESTERASE-1 RELATED"/>
    <property type="match status" value="1"/>
</dbReference>
<reference evidence="8 9" key="1">
    <citation type="submission" date="2018-02" db="EMBL/GenBank/DDBJ databases">
        <title>Genome sequence of the basidiomycete white-rot fungus Phlebia centrifuga.</title>
        <authorList>
            <person name="Granchi Z."/>
            <person name="Peng M."/>
            <person name="de Vries R.P."/>
            <person name="Hilden K."/>
            <person name="Makela M.R."/>
            <person name="Grigoriev I."/>
            <person name="Riley R."/>
        </authorList>
    </citation>
    <scope>NUCLEOTIDE SEQUENCE [LARGE SCALE GENOMIC DNA]</scope>
    <source>
        <strain evidence="8 9">FBCC195</strain>
    </source>
</reference>
<dbReference type="InterPro" id="IPR029058">
    <property type="entry name" value="AB_hydrolase_fold"/>
</dbReference>
<evidence type="ECO:0000256" key="3">
    <source>
        <dbReference type="ARBA" id="ARBA00020672"/>
    </source>
</evidence>
<gene>
    <name evidence="8" type="ORF">PHLCEN_2v5070</name>
</gene>
<protein>
    <recommendedName>
        <fullName evidence="3">Protein phosphatase methylesterase 1</fullName>
        <ecNumber evidence="2">3.1.1.89</ecNumber>
    </recommendedName>
</protein>
<keyword evidence="5" id="KW-0378">Hydrolase</keyword>
<comment type="caution">
    <text evidence="8">The sequence shown here is derived from an EMBL/GenBank/DDBJ whole genome shotgun (WGS) entry which is preliminary data.</text>
</comment>
<dbReference type="InterPro" id="IPR016812">
    <property type="entry name" value="PPase_methylesterase_euk"/>
</dbReference>
<evidence type="ECO:0000256" key="1">
    <source>
        <dbReference type="ARBA" id="ARBA00008645"/>
    </source>
</evidence>
<evidence type="ECO:0000313" key="8">
    <source>
        <dbReference type="EMBL" id="PSR88719.1"/>
    </source>
</evidence>
<organism evidence="8 9">
    <name type="scientific">Hermanssonia centrifuga</name>
    <dbReference type="NCBI Taxonomy" id="98765"/>
    <lineage>
        <taxon>Eukaryota</taxon>
        <taxon>Fungi</taxon>
        <taxon>Dikarya</taxon>
        <taxon>Basidiomycota</taxon>
        <taxon>Agaricomycotina</taxon>
        <taxon>Agaricomycetes</taxon>
        <taxon>Polyporales</taxon>
        <taxon>Meruliaceae</taxon>
        <taxon>Hermanssonia</taxon>
    </lineage>
</organism>
<keyword evidence="4" id="KW-0719">Serine esterase</keyword>
<evidence type="ECO:0000259" key="7">
    <source>
        <dbReference type="Pfam" id="PF12697"/>
    </source>
</evidence>
<evidence type="ECO:0000256" key="2">
    <source>
        <dbReference type="ARBA" id="ARBA00013111"/>
    </source>
</evidence>
<keyword evidence="9" id="KW-1185">Reference proteome</keyword>
<sequence>MVFEARGERGGEGGSVFCGGREDELLLEGGRTVSVRGGCVDEGLEPFWLDETRAVEQRGGDGGGEGVGGGDMVGDVWLWLEHDGDACGAARRTDGREWDVSDDVDDVSVLEVDGCALCEDELVGAACVFAVVVCYILQGEGVVGVEVEDEVVAGDSPVDDGEWAVFSADGVALSWPEPFRRLGAIRYALTTEDDALCTVSKSPAMTHIVVLFQRTASQHAARDATMSALYRSALHARIAKLPPLDEDDSLAELPRERRRPIANFAPISASAYFDQAIQVKVSDLDCRVYYSPPKSADATVIVCHHGAGSSALSFALFAKQVAAFSNAECGVLALDARGHGKTTSTEPEDLAIDRLTSDLVNLLSAVFADPAAAPTLLLVGHSLGGSVIVRACPLLQERKYKIAGVAVLDVVEEFTLDALPMMHTLLATRPQGFDSPEDAIQWHVRTNAIRNPDSARVSVPAIIVPNPVPTQQPPYLWRTPLHSTAPYWTSWFTGLSEKFLSVRTARLLVLAGAERLDKQLMIGQMQGKFQLVVLAGVGHMVHEDDPASLAETLVEFWRRNERVVVGVKKVGDL</sequence>
<comment type="similarity">
    <text evidence="1">Belongs to the AB hydrolase superfamily.</text>
</comment>
<dbReference type="PANTHER" id="PTHR14189:SF0">
    <property type="entry name" value="PROTEIN PHOSPHATASE METHYLESTERASE 1"/>
    <property type="match status" value="1"/>
</dbReference>
<dbReference type="Pfam" id="PF12697">
    <property type="entry name" value="Abhydrolase_6"/>
    <property type="match status" value="1"/>
</dbReference>
<dbReference type="EMBL" id="MLYV02000503">
    <property type="protein sequence ID" value="PSR88719.1"/>
    <property type="molecule type" value="Genomic_DNA"/>
</dbReference>
<evidence type="ECO:0000256" key="6">
    <source>
        <dbReference type="ARBA" id="ARBA00049203"/>
    </source>
</evidence>
<name>A0A2R6PBY5_9APHY</name>
<dbReference type="GO" id="GO:0051723">
    <property type="term" value="F:protein methylesterase activity"/>
    <property type="evidence" value="ECO:0007669"/>
    <property type="project" value="UniProtKB-EC"/>
</dbReference>